<evidence type="ECO:0000256" key="1">
    <source>
        <dbReference type="SAM" id="MobiDB-lite"/>
    </source>
</evidence>
<dbReference type="EMBL" id="JARBJD010000565">
    <property type="protein sequence ID" value="KAK2941019.1"/>
    <property type="molecule type" value="Genomic_DNA"/>
</dbReference>
<accession>A0ABQ9WPF4</accession>
<evidence type="ECO:0000313" key="3">
    <source>
        <dbReference type="Proteomes" id="UP001281761"/>
    </source>
</evidence>
<feature type="compositionally biased region" description="Polar residues" evidence="1">
    <location>
        <begin position="22"/>
        <end position="34"/>
    </location>
</feature>
<dbReference type="Proteomes" id="UP001281761">
    <property type="component" value="Unassembled WGS sequence"/>
</dbReference>
<feature type="compositionally biased region" description="Basic and acidic residues" evidence="1">
    <location>
        <begin position="65"/>
        <end position="75"/>
    </location>
</feature>
<organism evidence="2 3">
    <name type="scientific">Blattamonas nauphoetae</name>
    <dbReference type="NCBI Taxonomy" id="2049346"/>
    <lineage>
        <taxon>Eukaryota</taxon>
        <taxon>Metamonada</taxon>
        <taxon>Preaxostyla</taxon>
        <taxon>Oxymonadida</taxon>
        <taxon>Blattamonas</taxon>
    </lineage>
</organism>
<sequence>MTLNPLFINLCINSLPPASLQPVPNTHHPTQPQLPFQPAQPDVSVSLARLSAPSQKADTVIDQRAHRLNGTRREPVLQNYPISEEPRTNMEGYIRLCGQTLD</sequence>
<comment type="caution">
    <text evidence="2">The sequence shown here is derived from an EMBL/GenBank/DDBJ whole genome shotgun (WGS) entry which is preliminary data.</text>
</comment>
<feature type="region of interest" description="Disordered" evidence="1">
    <location>
        <begin position="65"/>
        <end position="84"/>
    </location>
</feature>
<protein>
    <submittedName>
        <fullName evidence="2">Uncharacterized protein</fullName>
    </submittedName>
</protein>
<keyword evidence="3" id="KW-1185">Reference proteome</keyword>
<gene>
    <name evidence="2" type="ORF">BLNAU_24070</name>
</gene>
<evidence type="ECO:0000313" key="2">
    <source>
        <dbReference type="EMBL" id="KAK2941019.1"/>
    </source>
</evidence>
<feature type="region of interest" description="Disordered" evidence="1">
    <location>
        <begin position="18"/>
        <end position="42"/>
    </location>
</feature>
<proteinExistence type="predicted"/>
<name>A0ABQ9WPF4_9EUKA</name>
<reference evidence="2 3" key="1">
    <citation type="journal article" date="2022" name="bioRxiv">
        <title>Genomics of Preaxostyla Flagellates Illuminates Evolutionary Transitions and the Path Towards Mitochondrial Loss.</title>
        <authorList>
            <person name="Novak L.V.F."/>
            <person name="Treitli S.C."/>
            <person name="Pyrih J."/>
            <person name="Halakuc P."/>
            <person name="Pipaliya S.V."/>
            <person name="Vacek V."/>
            <person name="Brzon O."/>
            <person name="Soukal P."/>
            <person name="Eme L."/>
            <person name="Dacks J.B."/>
            <person name="Karnkowska A."/>
            <person name="Elias M."/>
            <person name="Hampl V."/>
        </authorList>
    </citation>
    <scope>NUCLEOTIDE SEQUENCE [LARGE SCALE GENOMIC DNA]</scope>
    <source>
        <strain evidence="2">NAU3</strain>
        <tissue evidence="2">Gut</tissue>
    </source>
</reference>